<proteinExistence type="predicted"/>
<name>A0A2P8HHM3_CHINA</name>
<evidence type="ECO:0000256" key="2">
    <source>
        <dbReference type="ARBA" id="ARBA00023163"/>
    </source>
</evidence>
<evidence type="ECO:0000256" key="1">
    <source>
        <dbReference type="ARBA" id="ARBA00023015"/>
    </source>
</evidence>
<keyword evidence="1" id="KW-0805">Transcription regulation</keyword>
<dbReference type="Gene3D" id="1.10.10.60">
    <property type="entry name" value="Homeodomain-like"/>
    <property type="match status" value="2"/>
</dbReference>
<dbReference type="InterPro" id="IPR053142">
    <property type="entry name" value="PchR_regulatory_protein"/>
</dbReference>
<dbReference type="PANTHER" id="PTHR47893:SF1">
    <property type="entry name" value="REGULATORY PROTEIN PCHR"/>
    <property type="match status" value="1"/>
</dbReference>
<keyword evidence="5" id="KW-1185">Reference proteome</keyword>
<accession>A0A2P8HHM3</accession>
<dbReference type="Pfam" id="PF12833">
    <property type="entry name" value="HTH_18"/>
    <property type="match status" value="1"/>
</dbReference>
<keyword evidence="2" id="KW-0804">Transcription</keyword>
<evidence type="ECO:0000259" key="3">
    <source>
        <dbReference type="PROSITE" id="PS01124"/>
    </source>
</evidence>
<dbReference type="GO" id="GO:0043565">
    <property type="term" value="F:sequence-specific DNA binding"/>
    <property type="evidence" value="ECO:0007669"/>
    <property type="project" value="InterPro"/>
</dbReference>
<dbReference type="SUPFAM" id="SSF46689">
    <property type="entry name" value="Homeodomain-like"/>
    <property type="match status" value="2"/>
</dbReference>
<dbReference type="RefSeq" id="WP_106529995.1">
    <property type="nucleotide sequence ID" value="NZ_PYAW01000004.1"/>
</dbReference>
<comment type="caution">
    <text evidence="4">The sequence shown here is derived from an EMBL/GenBank/DDBJ whole genome shotgun (WGS) entry which is preliminary data.</text>
</comment>
<gene>
    <name evidence="4" type="ORF">CLV51_104387</name>
</gene>
<dbReference type="OrthoDB" id="669939at2"/>
<dbReference type="PANTHER" id="PTHR47893">
    <property type="entry name" value="REGULATORY PROTEIN PCHR"/>
    <property type="match status" value="1"/>
</dbReference>
<evidence type="ECO:0000313" key="5">
    <source>
        <dbReference type="Proteomes" id="UP000240971"/>
    </source>
</evidence>
<reference evidence="4 5" key="1">
    <citation type="submission" date="2018-03" db="EMBL/GenBank/DDBJ databases">
        <title>Genomic Encyclopedia of Archaeal and Bacterial Type Strains, Phase II (KMG-II): from individual species to whole genera.</title>
        <authorList>
            <person name="Goeker M."/>
        </authorList>
    </citation>
    <scope>NUCLEOTIDE SEQUENCE [LARGE SCALE GENOMIC DNA]</scope>
    <source>
        <strain evidence="4 5">DSM 24859</strain>
    </source>
</reference>
<dbReference type="EMBL" id="PYAW01000004">
    <property type="protein sequence ID" value="PSL45680.1"/>
    <property type="molecule type" value="Genomic_DNA"/>
</dbReference>
<dbReference type="Proteomes" id="UP000240971">
    <property type="component" value="Unassembled WGS sequence"/>
</dbReference>
<dbReference type="SMART" id="SM00342">
    <property type="entry name" value="HTH_ARAC"/>
    <property type="match status" value="1"/>
</dbReference>
<dbReference type="PROSITE" id="PS01124">
    <property type="entry name" value="HTH_ARAC_FAMILY_2"/>
    <property type="match status" value="1"/>
</dbReference>
<protein>
    <submittedName>
        <fullName evidence="4">AraC family transcriptional regulator</fullName>
    </submittedName>
</protein>
<dbReference type="InterPro" id="IPR009057">
    <property type="entry name" value="Homeodomain-like_sf"/>
</dbReference>
<sequence>MSFTRFQGEEITFVVCTENLPSSLAGYGLPHCCALHAYGDFGDMLFQEIPGNGFSIRYNNYLIRKEVTFSNVPDTPVLELHFSLKNNMHFLMEGIGAVVIHEMQYNLIYLPYLRNTSSFKADTEYCTFNIRFTTEYLHRFSDAFPSLHIFMQQVQAGKAGQLSPWHGYITAEMKGIIDSILHCNYTGEPRTIYIIAKVGELLLLALQRLEHPVGKNPLVLNEEDIEKLLAAKKWLENNMAHPCSLKELANRVGTNDFKLKKGFRQLFGTTVFDYLKEVRLDKALQLLYEMDTSIGDIAKIIGFRNAPNFIVAFKKKFGFPPGALKKKK</sequence>
<evidence type="ECO:0000313" key="4">
    <source>
        <dbReference type="EMBL" id="PSL45680.1"/>
    </source>
</evidence>
<dbReference type="InterPro" id="IPR018060">
    <property type="entry name" value="HTH_AraC"/>
</dbReference>
<dbReference type="GO" id="GO:0003700">
    <property type="term" value="F:DNA-binding transcription factor activity"/>
    <property type="evidence" value="ECO:0007669"/>
    <property type="project" value="InterPro"/>
</dbReference>
<dbReference type="AlphaFoldDB" id="A0A2P8HHM3"/>
<feature type="domain" description="HTH araC/xylS-type" evidence="3">
    <location>
        <begin position="229"/>
        <end position="327"/>
    </location>
</feature>
<organism evidence="4 5">
    <name type="scientific">Chitinophaga niastensis</name>
    <dbReference type="NCBI Taxonomy" id="536980"/>
    <lineage>
        <taxon>Bacteria</taxon>
        <taxon>Pseudomonadati</taxon>
        <taxon>Bacteroidota</taxon>
        <taxon>Chitinophagia</taxon>
        <taxon>Chitinophagales</taxon>
        <taxon>Chitinophagaceae</taxon>
        <taxon>Chitinophaga</taxon>
    </lineage>
</organism>